<dbReference type="SUPFAM" id="SSF74650">
    <property type="entry name" value="Galactose mutarotase-like"/>
    <property type="match status" value="1"/>
</dbReference>
<dbReference type="Proteomes" id="UP000242700">
    <property type="component" value="Unassembled WGS sequence"/>
</dbReference>
<dbReference type="Gene3D" id="2.70.98.10">
    <property type="match status" value="1"/>
</dbReference>
<sequence length="335" mass="37985">MSVTYKEHDKGIIEYILTNHSGMTVKIINVGCSITEIFVPDKNGDYSNVVLRYEMLEEYFSNEHFLGSVITPVAGRVENGEFIINNEVYSFTPNEGENLLHSGELNPYNKIWDSSIEGNKVIFQYRTGNEFPGSPLFKVIYSLTEANELNLEYEVTAESESVTIPTNHTYFNLSSEPAENTGNHVIKSNTERWLKMNKELIPVSIEQSEGLFDLNERRLFSDVFSSDDEQIEIANGGFDHYFIFNEDDKSAVITDERSGRIMKVTTTFPGMILYTGNNIDENINLKDRKAQKHAGFCMETQCTPAALKLPLKQDVRIDAGVPYKKETIFSFAAKV</sequence>
<organism evidence="4 5">
    <name type="scientific">Jeotgalicoccus aerolatus</name>
    <dbReference type="NCBI Taxonomy" id="709510"/>
    <lineage>
        <taxon>Bacteria</taxon>
        <taxon>Bacillati</taxon>
        <taxon>Bacillota</taxon>
        <taxon>Bacilli</taxon>
        <taxon>Bacillales</taxon>
        <taxon>Staphylococcaceae</taxon>
        <taxon>Jeotgalicoccus</taxon>
    </lineage>
</organism>
<dbReference type="GO" id="GO:0033499">
    <property type="term" value="P:galactose catabolic process via UDP-galactose, Leloir pathway"/>
    <property type="evidence" value="ECO:0007669"/>
    <property type="project" value="TreeGrafter"/>
</dbReference>
<reference evidence="5" key="1">
    <citation type="submission" date="2016-10" db="EMBL/GenBank/DDBJ databases">
        <authorList>
            <person name="Varghese N."/>
            <person name="Submissions S."/>
        </authorList>
    </citation>
    <scope>NUCLEOTIDE SEQUENCE [LARGE SCALE GENOMIC DNA]</scope>
    <source>
        <strain evidence="5">CGMCC 1.8911</strain>
    </source>
</reference>
<dbReference type="GO" id="GO:0004034">
    <property type="term" value="F:aldose 1-epimerase activity"/>
    <property type="evidence" value="ECO:0007669"/>
    <property type="project" value="TreeGrafter"/>
</dbReference>
<dbReference type="CDD" id="cd09019">
    <property type="entry name" value="galactose_mutarotase_like"/>
    <property type="match status" value="1"/>
</dbReference>
<gene>
    <name evidence="4" type="ORF">SAMN05216187_105137</name>
</gene>
<dbReference type="GO" id="GO:0030246">
    <property type="term" value="F:carbohydrate binding"/>
    <property type="evidence" value="ECO:0007669"/>
    <property type="project" value="InterPro"/>
</dbReference>
<protein>
    <submittedName>
        <fullName evidence="4">Aldose 1-epimerase</fullName>
    </submittedName>
</protein>
<dbReference type="Pfam" id="PF01263">
    <property type="entry name" value="Aldose_epim"/>
    <property type="match status" value="1"/>
</dbReference>
<evidence type="ECO:0000256" key="3">
    <source>
        <dbReference type="ARBA" id="ARBA00023277"/>
    </source>
</evidence>
<dbReference type="RefSeq" id="WP_176760607.1">
    <property type="nucleotide sequence ID" value="NZ_FNFI01000005.1"/>
</dbReference>
<keyword evidence="3" id="KW-0119">Carbohydrate metabolism</keyword>
<dbReference type="PANTHER" id="PTHR10091">
    <property type="entry name" value="ALDOSE-1-EPIMERASE"/>
    <property type="match status" value="1"/>
</dbReference>
<dbReference type="InterPro" id="IPR014718">
    <property type="entry name" value="GH-type_carb-bd"/>
</dbReference>
<evidence type="ECO:0000313" key="5">
    <source>
        <dbReference type="Proteomes" id="UP000242700"/>
    </source>
</evidence>
<comment type="similarity">
    <text evidence="1">Belongs to the aldose epimerase family.</text>
</comment>
<evidence type="ECO:0000256" key="1">
    <source>
        <dbReference type="ARBA" id="ARBA00006206"/>
    </source>
</evidence>
<accession>A0A1G8ZPM4</accession>
<dbReference type="EMBL" id="FNFI01000005">
    <property type="protein sequence ID" value="SDK17018.1"/>
    <property type="molecule type" value="Genomic_DNA"/>
</dbReference>
<dbReference type="GO" id="GO:0005737">
    <property type="term" value="C:cytoplasm"/>
    <property type="evidence" value="ECO:0007669"/>
    <property type="project" value="TreeGrafter"/>
</dbReference>
<dbReference type="AlphaFoldDB" id="A0A1G8ZPM4"/>
<evidence type="ECO:0000313" key="4">
    <source>
        <dbReference type="EMBL" id="SDK17018.1"/>
    </source>
</evidence>
<keyword evidence="2" id="KW-0413">Isomerase</keyword>
<proteinExistence type="inferred from homology"/>
<dbReference type="STRING" id="586411.SAMN05216187_105137"/>
<dbReference type="InterPro" id="IPR008183">
    <property type="entry name" value="Aldose_1/G6P_1-epimerase"/>
</dbReference>
<dbReference type="InterPro" id="IPR011013">
    <property type="entry name" value="Gal_mutarotase_sf_dom"/>
</dbReference>
<name>A0A1G8ZPM4_9STAP</name>
<dbReference type="InterPro" id="IPR047215">
    <property type="entry name" value="Galactose_mutarotase-like"/>
</dbReference>
<dbReference type="PANTHER" id="PTHR10091:SF0">
    <property type="entry name" value="GALACTOSE MUTAROTASE"/>
    <property type="match status" value="1"/>
</dbReference>
<evidence type="ECO:0000256" key="2">
    <source>
        <dbReference type="ARBA" id="ARBA00023235"/>
    </source>
</evidence>
<dbReference type="GO" id="GO:0006006">
    <property type="term" value="P:glucose metabolic process"/>
    <property type="evidence" value="ECO:0007669"/>
    <property type="project" value="TreeGrafter"/>
</dbReference>